<sequence length="264" mass="28985">MDSLETATGETQARRIRIRRITGAEIGTALRRGFSDYLAHLPYGLFFGAIYAAGGMFIVAALSIYHMPWLIIPVAIGFPLIGPFIAVGLYEVSRRREKGLPITWSAILAEVFRQRERQLSWMAFVVLFIFWVWIYQVRLLFALFLGYKAPAELDALVHVILTTSQGLSFLGVGTIVGAVIATILFSVTVVAMPLLLDHDVDFVTAMITSIRAVTENPVAMLGFGVIVGASAILALVPLFLGLLVVLPVLGHATWHLYRAVIEIS</sequence>
<dbReference type="EMBL" id="JACIEZ010000001">
    <property type="protein sequence ID" value="MBB4063565.1"/>
    <property type="molecule type" value="Genomic_DNA"/>
</dbReference>
<keyword evidence="1" id="KW-0472">Membrane</keyword>
<reference evidence="2 3" key="1">
    <citation type="submission" date="2020-08" db="EMBL/GenBank/DDBJ databases">
        <title>Genomic Encyclopedia of Type Strains, Phase IV (KMG-IV): sequencing the most valuable type-strain genomes for metagenomic binning, comparative biology and taxonomic classification.</title>
        <authorList>
            <person name="Goeker M."/>
        </authorList>
    </citation>
    <scope>NUCLEOTIDE SEQUENCE [LARGE SCALE GENOMIC DNA]</scope>
    <source>
        <strain evidence="2 3">DSM 29853</strain>
    </source>
</reference>
<dbReference type="Pfam" id="PF09955">
    <property type="entry name" value="DUF2189"/>
    <property type="match status" value="1"/>
</dbReference>
<gene>
    <name evidence="2" type="ORF">GGR23_000726</name>
</gene>
<feature type="transmembrane region" description="Helical" evidence="1">
    <location>
        <begin position="217"/>
        <end position="246"/>
    </location>
</feature>
<accession>A0A7W6NJN2</accession>
<dbReference type="AlphaFoldDB" id="A0A7W6NJN2"/>
<keyword evidence="1" id="KW-0812">Transmembrane</keyword>
<feature type="transmembrane region" description="Helical" evidence="1">
    <location>
        <begin position="70"/>
        <end position="90"/>
    </location>
</feature>
<protein>
    <submittedName>
        <fullName evidence="2">Putative membrane protein</fullName>
    </submittedName>
</protein>
<dbReference type="Proteomes" id="UP000528286">
    <property type="component" value="Unassembled WGS sequence"/>
</dbReference>
<proteinExistence type="predicted"/>
<name>A0A7W6NJN2_9HYPH</name>
<evidence type="ECO:0000256" key="1">
    <source>
        <dbReference type="SAM" id="Phobius"/>
    </source>
</evidence>
<organism evidence="2 3">
    <name type="scientific">Gellertiella hungarica</name>
    <dbReference type="NCBI Taxonomy" id="1572859"/>
    <lineage>
        <taxon>Bacteria</taxon>
        <taxon>Pseudomonadati</taxon>
        <taxon>Pseudomonadota</taxon>
        <taxon>Alphaproteobacteria</taxon>
        <taxon>Hyphomicrobiales</taxon>
        <taxon>Rhizobiaceae</taxon>
        <taxon>Gellertiella</taxon>
    </lineage>
</organism>
<feature type="transmembrane region" description="Helical" evidence="1">
    <location>
        <begin position="167"/>
        <end position="196"/>
    </location>
</feature>
<keyword evidence="3" id="KW-1185">Reference proteome</keyword>
<evidence type="ECO:0000313" key="3">
    <source>
        <dbReference type="Proteomes" id="UP000528286"/>
    </source>
</evidence>
<dbReference type="RefSeq" id="WP_183364745.1">
    <property type="nucleotide sequence ID" value="NZ_JACIEZ010000001.1"/>
</dbReference>
<evidence type="ECO:0000313" key="2">
    <source>
        <dbReference type="EMBL" id="MBB4063565.1"/>
    </source>
</evidence>
<dbReference type="InterPro" id="IPR018692">
    <property type="entry name" value="DUF2189"/>
</dbReference>
<feature type="transmembrane region" description="Helical" evidence="1">
    <location>
        <begin position="121"/>
        <end position="147"/>
    </location>
</feature>
<feature type="transmembrane region" description="Helical" evidence="1">
    <location>
        <begin position="41"/>
        <end position="64"/>
    </location>
</feature>
<comment type="caution">
    <text evidence="2">The sequence shown here is derived from an EMBL/GenBank/DDBJ whole genome shotgun (WGS) entry which is preliminary data.</text>
</comment>
<keyword evidence="1" id="KW-1133">Transmembrane helix</keyword>